<keyword evidence="1" id="KW-0808">Transferase</keyword>
<organism evidence="1 2">
    <name type="scientific">Salinadaptatus halalkaliphilus</name>
    <dbReference type="NCBI Taxonomy" id="2419781"/>
    <lineage>
        <taxon>Archaea</taxon>
        <taxon>Methanobacteriati</taxon>
        <taxon>Methanobacteriota</taxon>
        <taxon>Stenosarchaea group</taxon>
        <taxon>Halobacteria</taxon>
        <taxon>Halobacteriales</taxon>
        <taxon>Natrialbaceae</taxon>
        <taxon>Salinadaptatus</taxon>
    </lineage>
</organism>
<keyword evidence="1" id="KW-0489">Methyltransferase</keyword>
<proteinExistence type="predicted"/>
<dbReference type="RefSeq" id="WP_141465592.1">
    <property type="nucleotide sequence ID" value="NZ_RBZW01000054.1"/>
</dbReference>
<dbReference type="OrthoDB" id="238943at2157"/>
<accession>A0A4S3TJ00</accession>
<dbReference type="EMBL" id="RBZW01000054">
    <property type="protein sequence ID" value="THE63946.1"/>
    <property type="molecule type" value="Genomic_DNA"/>
</dbReference>
<dbReference type="Gene3D" id="3.40.50.150">
    <property type="entry name" value="Vaccinia Virus protein VP39"/>
    <property type="match status" value="1"/>
</dbReference>
<evidence type="ECO:0000313" key="2">
    <source>
        <dbReference type="Proteomes" id="UP000318864"/>
    </source>
</evidence>
<reference evidence="1 2" key="1">
    <citation type="submission" date="2018-10" db="EMBL/GenBank/DDBJ databases">
        <title>Natronolimnobius sp. XQ-INN 246 isolated from Inner Mongolia Autonomous Region of China.</title>
        <authorList>
            <person name="Xue Q."/>
        </authorList>
    </citation>
    <scope>NUCLEOTIDE SEQUENCE [LARGE SCALE GENOMIC DNA]</scope>
    <source>
        <strain evidence="1 2">XQ-INN 246</strain>
    </source>
</reference>
<name>A0A4S3TJ00_9EURY</name>
<protein>
    <submittedName>
        <fullName evidence="1">Class I SAM-dependent methyltransferase</fullName>
    </submittedName>
</protein>
<dbReference type="Pfam" id="PF13578">
    <property type="entry name" value="Methyltransf_24"/>
    <property type="match status" value="1"/>
</dbReference>
<evidence type="ECO:0000313" key="1">
    <source>
        <dbReference type="EMBL" id="THE63946.1"/>
    </source>
</evidence>
<dbReference type="AlphaFoldDB" id="A0A4S3TJ00"/>
<dbReference type="Proteomes" id="UP000318864">
    <property type="component" value="Unassembled WGS sequence"/>
</dbReference>
<dbReference type="GO" id="GO:0008168">
    <property type="term" value="F:methyltransferase activity"/>
    <property type="evidence" value="ECO:0007669"/>
    <property type="project" value="UniProtKB-KW"/>
</dbReference>
<dbReference type="InterPro" id="IPR029063">
    <property type="entry name" value="SAM-dependent_MTases_sf"/>
</dbReference>
<dbReference type="SUPFAM" id="SSF53335">
    <property type="entry name" value="S-adenosyl-L-methionine-dependent methyltransferases"/>
    <property type="match status" value="1"/>
</dbReference>
<sequence length="205" mass="23241">MVEEGVNKFNKSVENDRGSWAGLGLKPAKTIYATIRKHKPETIIETGVCNGVSTLIILLALSKNEGGELYSIDFPMPADESLPEFRETAYPEGHAFSAIPADKEPGWIVPESLGDRWELVVGKSQRELPKLIRKFDEIDMFIHDLEHSHPCMMFEYELAWEWLRSDGLLLTDDIHFNDSFSIFCNVREPKLYGKMSNSTGYAVKT</sequence>
<keyword evidence="2" id="KW-1185">Reference proteome</keyword>
<gene>
    <name evidence="1" type="ORF">D8Y22_15510</name>
</gene>
<comment type="caution">
    <text evidence="1">The sequence shown here is derived from an EMBL/GenBank/DDBJ whole genome shotgun (WGS) entry which is preliminary data.</text>
</comment>
<dbReference type="GO" id="GO:0032259">
    <property type="term" value="P:methylation"/>
    <property type="evidence" value="ECO:0007669"/>
    <property type="project" value="UniProtKB-KW"/>
</dbReference>